<accession>A0AAW0V145</accession>
<keyword evidence="4" id="KW-1185">Reference proteome</keyword>
<dbReference type="AlphaFoldDB" id="A0AAW0V145"/>
<reference evidence="3 4" key="1">
    <citation type="submission" date="2023-03" db="EMBL/GenBank/DDBJ databases">
        <title>High-quality genome of Scylla paramamosain provides insights in environmental adaptation.</title>
        <authorList>
            <person name="Zhang L."/>
        </authorList>
    </citation>
    <scope>NUCLEOTIDE SEQUENCE [LARGE SCALE GENOMIC DNA]</scope>
    <source>
        <strain evidence="3">LZ_2023a</strain>
        <tissue evidence="3">Muscle</tissue>
    </source>
</reference>
<feature type="transmembrane region" description="Helical" evidence="2">
    <location>
        <begin position="80"/>
        <end position="107"/>
    </location>
</feature>
<dbReference type="Gene3D" id="1.20.1070.10">
    <property type="entry name" value="Rhodopsin 7-helix transmembrane proteins"/>
    <property type="match status" value="1"/>
</dbReference>
<keyword evidence="2" id="KW-0812">Transmembrane</keyword>
<evidence type="ECO:0000256" key="1">
    <source>
        <dbReference type="SAM" id="MobiDB-lite"/>
    </source>
</evidence>
<proteinExistence type="predicted"/>
<evidence type="ECO:0000313" key="3">
    <source>
        <dbReference type="EMBL" id="KAK8405684.1"/>
    </source>
</evidence>
<dbReference type="Proteomes" id="UP001487740">
    <property type="component" value="Unassembled WGS sequence"/>
</dbReference>
<gene>
    <name evidence="3" type="ORF">O3P69_001883</name>
</gene>
<dbReference type="EMBL" id="JARAKH010000003">
    <property type="protein sequence ID" value="KAK8405684.1"/>
    <property type="molecule type" value="Genomic_DNA"/>
</dbReference>
<comment type="caution">
    <text evidence="3">The sequence shown here is derived from an EMBL/GenBank/DDBJ whole genome shotgun (WGS) entry which is preliminary data.</text>
</comment>
<feature type="region of interest" description="Disordered" evidence="1">
    <location>
        <begin position="116"/>
        <end position="163"/>
    </location>
</feature>
<sequence>MNNSFRKVLVFHVVRGPFIEDFYQCVTYGLYSPAWLEKLYAVFSLVSESEKVFRSERTTLGNTCPEFNRRRLLRKAKMRALRISVVIVLAFVICWTPYYMMMIIFLFTTVEDNEWEENEEEKEEKEEDNNEEEAEEKGMQRKAGKERAKLQVEEKRSIISGRS</sequence>
<evidence type="ECO:0008006" key="5">
    <source>
        <dbReference type="Google" id="ProtNLM"/>
    </source>
</evidence>
<feature type="compositionally biased region" description="Acidic residues" evidence="1">
    <location>
        <begin position="116"/>
        <end position="135"/>
    </location>
</feature>
<organism evidence="3 4">
    <name type="scientific">Scylla paramamosain</name>
    <name type="common">Mud crab</name>
    <dbReference type="NCBI Taxonomy" id="85552"/>
    <lineage>
        <taxon>Eukaryota</taxon>
        <taxon>Metazoa</taxon>
        <taxon>Ecdysozoa</taxon>
        <taxon>Arthropoda</taxon>
        <taxon>Crustacea</taxon>
        <taxon>Multicrustacea</taxon>
        <taxon>Malacostraca</taxon>
        <taxon>Eumalacostraca</taxon>
        <taxon>Eucarida</taxon>
        <taxon>Decapoda</taxon>
        <taxon>Pleocyemata</taxon>
        <taxon>Brachyura</taxon>
        <taxon>Eubrachyura</taxon>
        <taxon>Portunoidea</taxon>
        <taxon>Portunidae</taxon>
        <taxon>Portuninae</taxon>
        <taxon>Scylla</taxon>
    </lineage>
</organism>
<keyword evidence="2" id="KW-1133">Transmembrane helix</keyword>
<evidence type="ECO:0000256" key="2">
    <source>
        <dbReference type="SAM" id="Phobius"/>
    </source>
</evidence>
<keyword evidence="2" id="KW-0472">Membrane</keyword>
<dbReference type="SUPFAM" id="SSF81321">
    <property type="entry name" value="Family A G protein-coupled receptor-like"/>
    <property type="match status" value="1"/>
</dbReference>
<feature type="compositionally biased region" description="Basic and acidic residues" evidence="1">
    <location>
        <begin position="136"/>
        <end position="157"/>
    </location>
</feature>
<protein>
    <recommendedName>
        <fullName evidence="5">G-protein coupled receptors family 1 profile domain-containing protein</fullName>
    </recommendedName>
</protein>
<name>A0AAW0V145_SCYPA</name>
<evidence type="ECO:0000313" key="4">
    <source>
        <dbReference type="Proteomes" id="UP001487740"/>
    </source>
</evidence>